<evidence type="ECO:0000313" key="1">
    <source>
        <dbReference type="EMBL" id="GJT59726.1"/>
    </source>
</evidence>
<sequence length="97" mass="10787">MALIVSEVVFEVAVVKVEVAQLGCAGRRFYGLQYSWYEGGNGEVALEGSELRDVAYPIHFKDVTGPKIVIKTDDRLMREALKDADATIRLKLLVRMG</sequence>
<gene>
    <name evidence="1" type="ORF">Tco_1003259</name>
</gene>
<accession>A0ABQ5F8T9</accession>
<reference evidence="1" key="2">
    <citation type="submission" date="2022-01" db="EMBL/GenBank/DDBJ databases">
        <authorList>
            <person name="Yamashiro T."/>
            <person name="Shiraishi A."/>
            <person name="Satake H."/>
            <person name="Nakayama K."/>
        </authorList>
    </citation>
    <scope>NUCLEOTIDE SEQUENCE</scope>
</reference>
<proteinExistence type="predicted"/>
<protein>
    <submittedName>
        <fullName evidence="1">Uncharacterized protein</fullName>
    </submittedName>
</protein>
<dbReference type="Proteomes" id="UP001151760">
    <property type="component" value="Unassembled WGS sequence"/>
</dbReference>
<name>A0ABQ5F8T9_9ASTR</name>
<keyword evidence="2" id="KW-1185">Reference proteome</keyword>
<dbReference type="EMBL" id="BQNB010017135">
    <property type="protein sequence ID" value="GJT59726.1"/>
    <property type="molecule type" value="Genomic_DNA"/>
</dbReference>
<organism evidence="1 2">
    <name type="scientific">Tanacetum coccineum</name>
    <dbReference type="NCBI Taxonomy" id="301880"/>
    <lineage>
        <taxon>Eukaryota</taxon>
        <taxon>Viridiplantae</taxon>
        <taxon>Streptophyta</taxon>
        <taxon>Embryophyta</taxon>
        <taxon>Tracheophyta</taxon>
        <taxon>Spermatophyta</taxon>
        <taxon>Magnoliopsida</taxon>
        <taxon>eudicotyledons</taxon>
        <taxon>Gunneridae</taxon>
        <taxon>Pentapetalae</taxon>
        <taxon>asterids</taxon>
        <taxon>campanulids</taxon>
        <taxon>Asterales</taxon>
        <taxon>Asteraceae</taxon>
        <taxon>Asteroideae</taxon>
        <taxon>Anthemideae</taxon>
        <taxon>Anthemidinae</taxon>
        <taxon>Tanacetum</taxon>
    </lineage>
</organism>
<comment type="caution">
    <text evidence="1">The sequence shown here is derived from an EMBL/GenBank/DDBJ whole genome shotgun (WGS) entry which is preliminary data.</text>
</comment>
<reference evidence="1" key="1">
    <citation type="journal article" date="2022" name="Int. J. Mol. Sci.">
        <title>Draft Genome of Tanacetum Coccineum: Genomic Comparison of Closely Related Tanacetum-Family Plants.</title>
        <authorList>
            <person name="Yamashiro T."/>
            <person name="Shiraishi A."/>
            <person name="Nakayama K."/>
            <person name="Satake H."/>
        </authorList>
    </citation>
    <scope>NUCLEOTIDE SEQUENCE</scope>
</reference>
<evidence type="ECO:0000313" key="2">
    <source>
        <dbReference type="Proteomes" id="UP001151760"/>
    </source>
</evidence>